<proteinExistence type="predicted"/>
<accession>A0AA48M4I7</accession>
<reference evidence="1" key="1">
    <citation type="submission" date="2023-07" db="EMBL/GenBank/DDBJ databases">
        <authorList>
            <person name="Pelsma A.J. K."/>
        </authorList>
    </citation>
    <scope>NUCLEOTIDE SEQUENCE</scope>
</reference>
<sequence>MNRLFLATAFVSLLVTNSWATSNLNLSKSNINRYLPYPNAALTTATANVPAGGTVQVYTTPVLGDFILTQFCASPDAIGGVRLNAVNFGDIAQTVNNGVSCFTFTPGVSIPKNSALSCSNGGTSVPNIATSSAANYFCTISGMAWGQ</sequence>
<organism evidence="1">
    <name type="scientific">freshwater sediment metagenome</name>
    <dbReference type="NCBI Taxonomy" id="556182"/>
    <lineage>
        <taxon>unclassified sequences</taxon>
        <taxon>metagenomes</taxon>
        <taxon>ecological metagenomes</taxon>
    </lineage>
</organism>
<dbReference type="EMBL" id="OY288114">
    <property type="protein sequence ID" value="CAJ0872816.1"/>
    <property type="molecule type" value="Genomic_DNA"/>
</dbReference>
<dbReference type="AlphaFoldDB" id="A0AA48M4I7"/>
<name>A0AA48M4I7_9ZZZZ</name>
<evidence type="ECO:0000313" key="1">
    <source>
        <dbReference type="EMBL" id="CAJ0872816.1"/>
    </source>
</evidence>
<protein>
    <submittedName>
        <fullName evidence="1">Uncharacterized protein</fullName>
    </submittedName>
</protein>
<gene>
    <name evidence="1" type="ORF">AMST5_02452</name>
</gene>